<keyword evidence="6" id="KW-0598">Phosphotransferase system</keyword>
<dbReference type="GO" id="GO:0005737">
    <property type="term" value="C:cytoplasm"/>
    <property type="evidence" value="ECO:0007669"/>
    <property type="project" value="UniProtKB-SubCell"/>
</dbReference>
<dbReference type="GO" id="GO:0008982">
    <property type="term" value="F:protein-N(PI)-phosphohistidine-sugar phosphotransferase activity"/>
    <property type="evidence" value="ECO:0007669"/>
    <property type="project" value="InterPro"/>
</dbReference>
<dbReference type="InterPro" id="IPR004720">
    <property type="entry name" value="PTS_IIB_sorbose-sp"/>
</dbReference>
<evidence type="ECO:0000256" key="4">
    <source>
        <dbReference type="ARBA" id="ARBA00022597"/>
    </source>
</evidence>
<feature type="domain" description="PTS EIIB type-4" evidence="8">
    <location>
        <begin position="1"/>
        <end position="154"/>
    </location>
</feature>
<evidence type="ECO:0000256" key="6">
    <source>
        <dbReference type="ARBA" id="ARBA00022683"/>
    </source>
</evidence>
<evidence type="ECO:0000256" key="1">
    <source>
        <dbReference type="ARBA" id="ARBA00004496"/>
    </source>
</evidence>
<dbReference type="InterPro" id="IPR036667">
    <property type="entry name" value="PTS_IIB_sorbose-sp_sf"/>
</dbReference>
<dbReference type="Pfam" id="PF03830">
    <property type="entry name" value="PTSIIB_sorb"/>
    <property type="match status" value="1"/>
</dbReference>
<dbReference type="Gene3D" id="3.40.35.10">
    <property type="entry name" value="Phosphotransferase system, sorbose subfamily IIB component"/>
    <property type="match status" value="1"/>
</dbReference>
<evidence type="ECO:0000259" key="8">
    <source>
        <dbReference type="PROSITE" id="PS51101"/>
    </source>
</evidence>
<comment type="caution">
    <text evidence="9">The sequence shown here is derived from an EMBL/GenBank/DDBJ whole genome shotgun (WGS) entry which is preliminary data.</text>
</comment>
<evidence type="ECO:0000313" key="10">
    <source>
        <dbReference type="Proteomes" id="UP000284731"/>
    </source>
</evidence>
<reference evidence="9 10" key="1">
    <citation type="submission" date="2018-08" db="EMBL/GenBank/DDBJ databases">
        <title>A genome reference for cultivated species of the human gut microbiota.</title>
        <authorList>
            <person name="Zou Y."/>
            <person name="Xue W."/>
            <person name="Luo G."/>
        </authorList>
    </citation>
    <scope>NUCLEOTIDE SEQUENCE [LARGE SCALE GENOMIC DNA]</scope>
    <source>
        <strain evidence="9 10">AF18-46</strain>
    </source>
</reference>
<keyword evidence="7" id="KW-0418">Kinase</keyword>
<dbReference type="EMBL" id="QRWX01000002">
    <property type="protein sequence ID" value="RGT56388.1"/>
    <property type="molecule type" value="Genomic_DNA"/>
</dbReference>
<gene>
    <name evidence="9" type="ORF">DWX20_06160</name>
</gene>
<organism evidence="9 10">
    <name type="scientific">Solobacterium moorei</name>
    <dbReference type="NCBI Taxonomy" id="102148"/>
    <lineage>
        <taxon>Bacteria</taxon>
        <taxon>Bacillati</taxon>
        <taxon>Bacillota</taxon>
        <taxon>Erysipelotrichia</taxon>
        <taxon>Erysipelotrichales</taxon>
        <taxon>Erysipelotrichaceae</taxon>
        <taxon>Solobacterium</taxon>
    </lineage>
</organism>
<dbReference type="SUPFAM" id="SSF52728">
    <property type="entry name" value="PTS IIb component"/>
    <property type="match status" value="1"/>
</dbReference>
<name>A0A412PFF9_9FIRM</name>
<evidence type="ECO:0000256" key="2">
    <source>
        <dbReference type="ARBA" id="ARBA00022448"/>
    </source>
</evidence>
<keyword evidence="3" id="KW-0963">Cytoplasm</keyword>
<dbReference type="Proteomes" id="UP000284731">
    <property type="component" value="Unassembled WGS sequence"/>
</dbReference>
<proteinExistence type="predicted"/>
<dbReference type="RefSeq" id="WP_118764864.1">
    <property type="nucleotide sequence ID" value="NZ_CABJCF010000002.1"/>
</dbReference>
<keyword evidence="2" id="KW-0813">Transport</keyword>
<dbReference type="AlphaFoldDB" id="A0A412PFF9"/>
<evidence type="ECO:0000256" key="3">
    <source>
        <dbReference type="ARBA" id="ARBA00022490"/>
    </source>
</evidence>
<keyword evidence="5" id="KW-0808">Transferase</keyword>
<comment type="subcellular location">
    <subcellularLocation>
        <location evidence="1">Cytoplasm</location>
    </subcellularLocation>
</comment>
<dbReference type="GO" id="GO:0016301">
    <property type="term" value="F:kinase activity"/>
    <property type="evidence" value="ECO:0007669"/>
    <property type="project" value="UniProtKB-KW"/>
</dbReference>
<evidence type="ECO:0000256" key="7">
    <source>
        <dbReference type="ARBA" id="ARBA00022777"/>
    </source>
</evidence>
<sequence>MISLFRIDDRLIHGQIMTSWSKVTQAKRIVIADDDVIKDQFVCMVMKHAIPKDIKLEILSTEDAIKYLLENDDEISTIVLVKTSEVAYRIIENGIKVQSLNIGGMGMKPGRKTIYKNIAASPSELEALNKIQSLGIDVEFKILPGDKGVRLSSL</sequence>
<dbReference type="PROSITE" id="PS51101">
    <property type="entry name" value="PTS_EIIB_TYPE_4"/>
    <property type="match status" value="1"/>
</dbReference>
<keyword evidence="4" id="KW-0762">Sugar transport</keyword>
<protein>
    <submittedName>
        <fullName evidence="9">PTS mannose/fructose/sorbose transporter subunit IIB</fullName>
    </submittedName>
</protein>
<evidence type="ECO:0000313" key="9">
    <source>
        <dbReference type="EMBL" id="RGT56388.1"/>
    </source>
</evidence>
<dbReference type="GO" id="GO:0009401">
    <property type="term" value="P:phosphoenolpyruvate-dependent sugar phosphotransferase system"/>
    <property type="evidence" value="ECO:0007669"/>
    <property type="project" value="UniProtKB-KW"/>
</dbReference>
<evidence type="ECO:0000256" key="5">
    <source>
        <dbReference type="ARBA" id="ARBA00022679"/>
    </source>
</evidence>
<accession>A0A412PFF9</accession>